<accession>A0A452HM41</accession>
<name>A0A452HM41_9SAUR</name>
<dbReference type="Proteomes" id="UP000291020">
    <property type="component" value="Unassembled WGS sequence"/>
</dbReference>
<dbReference type="AlphaFoldDB" id="A0A452HM41"/>
<dbReference type="InterPro" id="IPR032727">
    <property type="entry name" value="CLAMP"/>
</dbReference>
<reference evidence="1" key="3">
    <citation type="submission" date="2025-09" db="UniProtKB">
        <authorList>
            <consortium name="Ensembl"/>
        </authorList>
    </citation>
    <scope>IDENTIFICATION</scope>
</reference>
<dbReference type="PANTHER" id="PTHR28457:SF2">
    <property type="entry name" value="SIMILAR TO 4930578I06RIK PROTEIN"/>
    <property type="match status" value="1"/>
</dbReference>
<dbReference type="Ensembl" id="ENSGAGT00000018286.1">
    <property type="protein sequence ID" value="ENSGAGP00000016006.1"/>
    <property type="gene ID" value="ENSGAGG00000012037.1"/>
</dbReference>
<reference evidence="2" key="1">
    <citation type="journal article" date="2017" name="PLoS ONE">
        <title>The Agassiz's desert tortoise genome provides a resource for the conservation of a threatened species.</title>
        <authorList>
            <person name="Tollis M."/>
            <person name="DeNardo D.F."/>
            <person name="Cornelius J.A."/>
            <person name="Dolby G.A."/>
            <person name="Edwards T."/>
            <person name="Henen B.T."/>
            <person name="Karl A.E."/>
            <person name="Murphy R.W."/>
            <person name="Kusumi K."/>
        </authorList>
    </citation>
    <scope>NUCLEOTIDE SEQUENCE [LARGE SCALE GENOMIC DNA]</scope>
</reference>
<dbReference type="PANTHER" id="PTHR28457">
    <property type="entry name" value="COILED-COIL DOMAIN-CONTAINING PROTEIN 189"/>
    <property type="match status" value="1"/>
</dbReference>
<evidence type="ECO:0000313" key="2">
    <source>
        <dbReference type="Proteomes" id="UP000291020"/>
    </source>
</evidence>
<sequence length="99" mass="11157">MSLAFLSLCQREEGRQCLRALLRWEEFDDVGDLRHSIELDSVYSSIVFAVEKGLSWPAVVEAGKLAEELLNETKGVSVQAWKEPCSCSEWGHTQEIRSA</sequence>
<reference evidence="1" key="2">
    <citation type="submission" date="2025-08" db="UniProtKB">
        <authorList>
            <consortium name="Ensembl"/>
        </authorList>
    </citation>
    <scope>IDENTIFICATION</scope>
</reference>
<proteinExistence type="predicted"/>
<evidence type="ECO:0000313" key="1">
    <source>
        <dbReference type="Ensembl" id="ENSGAGP00000016006.1"/>
    </source>
</evidence>
<organism evidence="1 2">
    <name type="scientific">Gopherus agassizii</name>
    <name type="common">Agassiz's desert tortoise</name>
    <dbReference type="NCBI Taxonomy" id="38772"/>
    <lineage>
        <taxon>Eukaryota</taxon>
        <taxon>Metazoa</taxon>
        <taxon>Chordata</taxon>
        <taxon>Craniata</taxon>
        <taxon>Vertebrata</taxon>
        <taxon>Euteleostomi</taxon>
        <taxon>Archelosauria</taxon>
        <taxon>Testudinata</taxon>
        <taxon>Testudines</taxon>
        <taxon>Cryptodira</taxon>
        <taxon>Durocryptodira</taxon>
        <taxon>Testudinoidea</taxon>
        <taxon>Testudinidae</taxon>
        <taxon>Gopherus</taxon>
    </lineage>
</organism>
<keyword evidence="2" id="KW-1185">Reference proteome</keyword>
<protein>
    <submittedName>
        <fullName evidence="1">Uncharacterized protein</fullName>
    </submittedName>
</protein>